<evidence type="ECO:0000313" key="1">
    <source>
        <dbReference type="EMBL" id="CAD7698482.1"/>
    </source>
</evidence>
<dbReference type="OrthoDB" id="544240at2759"/>
<accession>A0A8S1ITL3</accession>
<dbReference type="AlphaFoldDB" id="A0A8S1ITL3"/>
<organism evidence="1 2">
    <name type="scientific">Ostreobium quekettii</name>
    <dbReference type="NCBI Taxonomy" id="121088"/>
    <lineage>
        <taxon>Eukaryota</taxon>
        <taxon>Viridiplantae</taxon>
        <taxon>Chlorophyta</taxon>
        <taxon>core chlorophytes</taxon>
        <taxon>Ulvophyceae</taxon>
        <taxon>TCBD clade</taxon>
        <taxon>Bryopsidales</taxon>
        <taxon>Ostreobineae</taxon>
        <taxon>Ostreobiaceae</taxon>
        <taxon>Ostreobium</taxon>
    </lineage>
</organism>
<name>A0A8S1ITL3_9CHLO</name>
<evidence type="ECO:0000313" key="2">
    <source>
        <dbReference type="Proteomes" id="UP000708148"/>
    </source>
</evidence>
<dbReference type="Proteomes" id="UP000708148">
    <property type="component" value="Unassembled WGS sequence"/>
</dbReference>
<sequence length="235" mass="25575">MDGFGCSTQLQGPIGKAMDPSHASHMHHGQTAFGAKFLPQSDLAISNYKQTRKTNADGSFEVSHSSMTADTQVGNTTFDFQLPMLATSETMIQGILSFKLGLHHILVWPGVNRVIFATDLEAKEDKGKFGLMAIKAIKAIQTLQTFIRELSLMLFPGYVRMALRHVCGAGAVPSRVIQLQQPWCILRTPGLPGQTLWGRVSTTLYPCQTMALRHFKSGCTRWLVEDPPGSAGGGG</sequence>
<protein>
    <submittedName>
        <fullName evidence="1">Uncharacterized protein</fullName>
    </submittedName>
</protein>
<reference evidence="1" key="1">
    <citation type="submission" date="2020-12" db="EMBL/GenBank/DDBJ databases">
        <authorList>
            <person name="Iha C."/>
        </authorList>
    </citation>
    <scope>NUCLEOTIDE SEQUENCE</scope>
</reference>
<proteinExistence type="predicted"/>
<gene>
    <name evidence="1" type="ORF">OSTQU699_LOCUS3843</name>
</gene>
<dbReference type="EMBL" id="CAJHUC010000837">
    <property type="protein sequence ID" value="CAD7698482.1"/>
    <property type="molecule type" value="Genomic_DNA"/>
</dbReference>
<keyword evidence="2" id="KW-1185">Reference proteome</keyword>
<comment type="caution">
    <text evidence="1">The sequence shown here is derived from an EMBL/GenBank/DDBJ whole genome shotgun (WGS) entry which is preliminary data.</text>
</comment>